<dbReference type="Proteomes" id="UP000238882">
    <property type="component" value="Unassembled WGS sequence"/>
</dbReference>
<dbReference type="SUPFAM" id="SSF51126">
    <property type="entry name" value="Pectin lyase-like"/>
    <property type="match status" value="2"/>
</dbReference>
<dbReference type="Gene3D" id="2.160.20.10">
    <property type="entry name" value="Single-stranded right-handed beta-helix, Pectin lyase-like"/>
    <property type="match status" value="2"/>
</dbReference>
<dbReference type="RefSeq" id="WP_105016291.1">
    <property type="nucleotide sequence ID" value="NZ_MSCN01000001.1"/>
</dbReference>
<dbReference type="InterPro" id="IPR006626">
    <property type="entry name" value="PbH1"/>
</dbReference>
<dbReference type="SMART" id="SM00710">
    <property type="entry name" value="PbH1"/>
    <property type="match status" value="7"/>
</dbReference>
<evidence type="ECO:0000256" key="2">
    <source>
        <dbReference type="SAM" id="SignalP"/>
    </source>
</evidence>
<comment type="caution">
    <text evidence="4">The sequence shown here is derived from an EMBL/GenBank/DDBJ whole genome shotgun (WGS) entry which is preliminary data.</text>
</comment>
<sequence length="1330" mass="141846">MKKTLLLFVITLIHTINANVLVHNPTNIKNSTNASTNYFACGDFTADIVYVNAAATGTNTGTSWANAFTDLQAALTTVKDCATLTTIYVAEGTYYPTSGTDRTIYFDITFNVNIYGGFSPTNGAIDLASRNATTYKTSLSGNIGNTSIATDNSLSILQMSPSVSVSIDVILDGLTITEGYDDNFGSYPGIYIGRRVTSLINNCEITNHFSKLGGFVGAALCIHEAPIGEVITIKNSTFKNNTNGGNGGAISIRTEKTVKIINTVFDGNTASRGAGIYLSGSTMAGIALDITNSVFVNNNNTSSSSEGTIDQSHSALNLNIKNSIFWNNTHNGSTTALQASITRPNNVGTKHTIISNSIVANYGGSGSSHWTTNNFLVDGGNNLDTNPLFTDLANGDFTLQSTSPAIDTGDNTAVTETTDLAGNTRITDGDGDLTSTVDMGAYETPRNPCLDFPNKVYVNALATGLNNGTSWANAYTNLQDALNNPLTCFNNEIWVAKGTYKPHNSDQSVYFSPPKNVSIYGGFNGTETLVSERNWYENPTILSGDLNNSNSANAGDSHTIFYIEKDNVVLDGFIFENSYADGGLLAESDYGAGMYSTATAITVKNCIFRNNIAQGLGSFKGNGGAFFKTGTGSLSIFNSVFHNNSATLRGGAGYSNLGTLTVINCTFAKNSGNNIGAIGAFGATVTVANSIFYNNVGTTQDLIKFGSGGSITVSNNSFSIGITSGITNAGGNFTFMNPSFVDEITNDYRLKISSSVLNAGDDSKNMETKDLLGNPRKTGTIDMGAYEYDATITEWLGNTDSNWNDINNWSDGIPTATKSILFRGGIPNEPNVTVANAVAKDVFLDTGVILTVDANKSLTINRDFTNNGTFTILSNATSSGSFILGGSYSGTSNISYQRYLTTNWHLVSSPVNGQNINTFKDDVARSGNKYAIAPYNNALATNKYEYYTDNTGTNNIDVAGSFTKGKGYSIKKSTAGTLTFSGTLHTDNVPFSITDNSAGVGSKWNLIGNPYTSFLSLNTDADATNNFLTLNAAKLNPTRIAVYLWNALEGKYDVLNHATGSAKYIAPGQAFFVEAANSGATLTIDKILQKHQTGNLFSKNTNTSPTIKLSISNDEKTIATEIKYIENTTAGLDLGYDAGTFSENTNSLAIYTHLVAESNGTDFALQCLPNSDLESMIIPVGITVDANTEITISAASLNLPKTISVYLEDKQTHTFINLNDTSYTVTITENTNGIGRFFLHTASSALSTHNNYASENISIYTTDKNNLRVVGIQNGNAKLTLFNLLGKEILKTNFTAKGVNDIQLPNLKTGVYIVVLNTEKGKKTKKIIIE</sequence>
<reference evidence="4 5" key="1">
    <citation type="submission" date="2016-12" db="EMBL/GenBank/DDBJ databases">
        <title>Trade-off between light-utilization and light-protection in marine flavobacteria.</title>
        <authorList>
            <person name="Kumagai Y."/>
            <person name="Yoshizawa S."/>
            <person name="Kogure K."/>
            <person name="Iwasaki W."/>
        </authorList>
    </citation>
    <scope>NUCLEOTIDE SEQUENCE [LARGE SCALE GENOMIC DNA]</scope>
    <source>
        <strain evidence="4 5">NBRC 108759</strain>
    </source>
</reference>
<dbReference type="NCBIfam" id="TIGR04183">
    <property type="entry name" value="Por_Secre_tail"/>
    <property type="match status" value="1"/>
</dbReference>
<dbReference type="EMBL" id="MSCN01000001">
    <property type="protein sequence ID" value="PQJ79695.1"/>
    <property type="molecule type" value="Genomic_DNA"/>
</dbReference>
<feature type="signal peptide" evidence="2">
    <location>
        <begin position="1"/>
        <end position="18"/>
    </location>
</feature>
<evidence type="ECO:0000256" key="1">
    <source>
        <dbReference type="ARBA" id="ARBA00022729"/>
    </source>
</evidence>
<proteinExistence type="predicted"/>
<protein>
    <recommendedName>
        <fullName evidence="3">Secretion system C-terminal sorting domain-containing protein</fullName>
    </recommendedName>
</protein>
<dbReference type="InterPro" id="IPR011050">
    <property type="entry name" value="Pectin_lyase_fold/virulence"/>
</dbReference>
<evidence type="ECO:0000259" key="3">
    <source>
        <dbReference type="Pfam" id="PF18962"/>
    </source>
</evidence>
<keyword evidence="1 2" id="KW-0732">Signal</keyword>
<gene>
    <name evidence="4" type="ORF">BTO18_11155</name>
</gene>
<evidence type="ECO:0000313" key="4">
    <source>
        <dbReference type="EMBL" id="PQJ79695.1"/>
    </source>
</evidence>
<feature type="chain" id="PRO_5015524989" description="Secretion system C-terminal sorting domain-containing protein" evidence="2">
    <location>
        <begin position="19"/>
        <end position="1330"/>
    </location>
</feature>
<dbReference type="InterPro" id="IPR012334">
    <property type="entry name" value="Pectin_lyas_fold"/>
</dbReference>
<dbReference type="InterPro" id="IPR059226">
    <property type="entry name" value="Choice_anch_Q_dom"/>
</dbReference>
<dbReference type="InterPro" id="IPR026444">
    <property type="entry name" value="Secre_tail"/>
</dbReference>
<dbReference type="Pfam" id="PF18962">
    <property type="entry name" value="Por_Secre_tail"/>
    <property type="match status" value="1"/>
</dbReference>
<organism evidence="4 5">
    <name type="scientific">Polaribacter porphyrae</name>
    <dbReference type="NCBI Taxonomy" id="1137780"/>
    <lineage>
        <taxon>Bacteria</taxon>
        <taxon>Pseudomonadati</taxon>
        <taxon>Bacteroidota</taxon>
        <taxon>Flavobacteriia</taxon>
        <taxon>Flavobacteriales</taxon>
        <taxon>Flavobacteriaceae</taxon>
    </lineage>
</organism>
<dbReference type="PANTHER" id="PTHR11319:SF35">
    <property type="entry name" value="OUTER MEMBRANE PROTEIN PMPC-RELATED"/>
    <property type="match status" value="1"/>
</dbReference>
<name>A0A2S7WQ01_9FLAO</name>
<dbReference type="NCBIfam" id="NF041518">
    <property type="entry name" value="choice_anch_Q"/>
    <property type="match status" value="2"/>
</dbReference>
<keyword evidence="5" id="KW-1185">Reference proteome</keyword>
<dbReference type="OrthoDB" id="786002at2"/>
<feature type="domain" description="Secretion system C-terminal sorting" evidence="3">
    <location>
        <begin position="1273"/>
        <end position="1329"/>
    </location>
</feature>
<evidence type="ECO:0000313" key="5">
    <source>
        <dbReference type="Proteomes" id="UP000238882"/>
    </source>
</evidence>
<dbReference type="PANTHER" id="PTHR11319">
    <property type="entry name" value="G PROTEIN-COUPLED RECEPTOR-RELATED"/>
    <property type="match status" value="1"/>
</dbReference>
<accession>A0A2S7WQ01</accession>